<gene>
    <name evidence="1" type="ORF">CLCY_1c00850</name>
</gene>
<dbReference type="STRING" id="1121307.CLCY_1c00850"/>
<dbReference type="EMBL" id="LFVU01000028">
    <property type="protein sequence ID" value="KMT20851.1"/>
    <property type="molecule type" value="Genomic_DNA"/>
</dbReference>
<name>A0A0J8FZ01_CLOCY</name>
<evidence type="ECO:0000313" key="2">
    <source>
        <dbReference type="Proteomes" id="UP000036756"/>
    </source>
</evidence>
<evidence type="ECO:0000313" key="1">
    <source>
        <dbReference type="EMBL" id="KMT20851.1"/>
    </source>
</evidence>
<reference evidence="1 2" key="1">
    <citation type="submission" date="2015-06" db="EMBL/GenBank/DDBJ databases">
        <title>Draft genome sequence of the purine-degrading Clostridium cylindrosporum HC-1 (DSM 605).</title>
        <authorList>
            <person name="Poehlein A."/>
            <person name="Schiel-Bengelsdorf B."/>
            <person name="Bengelsdorf F."/>
            <person name="Daniel R."/>
            <person name="Duerre P."/>
        </authorList>
    </citation>
    <scope>NUCLEOTIDE SEQUENCE [LARGE SCALE GENOMIC DNA]</scope>
    <source>
        <strain evidence="1 2">DSM 605</strain>
    </source>
</reference>
<dbReference type="RefSeq" id="WP_048571254.1">
    <property type="nucleotide sequence ID" value="NZ_LFVU01000028.1"/>
</dbReference>
<accession>A0A0J8FZ01</accession>
<organism evidence="1 2">
    <name type="scientific">Clostridium cylindrosporum DSM 605</name>
    <dbReference type="NCBI Taxonomy" id="1121307"/>
    <lineage>
        <taxon>Bacteria</taxon>
        <taxon>Bacillati</taxon>
        <taxon>Bacillota</taxon>
        <taxon>Clostridia</taxon>
        <taxon>Eubacteriales</taxon>
        <taxon>Clostridiaceae</taxon>
        <taxon>Clostridium</taxon>
    </lineage>
</organism>
<sequence length="342" mass="39876">MRNIRNITVNRAIIHIIDNSMEEPILNQRDLYLTDETLDFIGKHIAKASSDEEAKYAKFNGSNNIENICRSAIYDEDKFIESSNEIAKAFFNLSKSCGLIPSGDLLIVKFESEYGKMLAIMKMIYNKTFIHSIDYENEKMVIDIKTQYIGLPDTMQRLQKCALINFEDDNGELLVVNRPTKQEKDAKNLNTFTDEMLKCTLIDDKRDFTKNFVKSSEKWVRENLKEDAGKAEEVRREIGEALRNEDFIDIKEIATGILGNDEMAENYIDTLKEEGLKAEKIEIDKEWVDKKLKRKKLKIDKDMEIYINSDAYNDINRFQIKRNGDGTIDIIIRQIRNYFEKQ</sequence>
<dbReference type="InterPro" id="IPR007358">
    <property type="entry name" value="Nucleoid_associated_NdpA"/>
</dbReference>
<evidence type="ECO:0008006" key="3">
    <source>
        <dbReference type="Google" id="ProtNLM"/>
    </source>
</evidence>
<dbReference type="Pfam" id="PF04245">
    <property type="entry name" value="NA37"/>
    <property type="match status" value="1"/>
</dbReference>
<keyword evidence="2" id="KW-1185">Reference proteome</keyword>
<protein>
    <recommendedName>
        <fullName evidence="3">Nucleoid-associated protein</fullName>
    </recommendedName>
</protein>
<dbReference type="PATRIC" id="fig|1121307.3.peg.446"/>
<dbReference type="AlphaFoldDB" id="A0A0J8FZ01"/>
<comment type="caution">
    <text evidence="1">The sequence shown here is derived from an EMBL/GenBank/DDBJ whole genome shotgun (WGS) entry which is preliminary data.</text>
</comment>
<dbReference type="OrthoDB" id="3171075at2"/>
<dbReference type="Proteomes" id="UP000036756">
    <property type="component" value="Unassembled WGS sequence"/>
</dbReference>
<dbReference type="GO" id="GO:0009295">
    <property type="term" value="C:nucleoid"/>
    <property type="evidence" value="ECO:0007669"/>
    <property type="project" value="InterPro"/>
</dbReference>
<proteinExistence type="predicted"/>